<dbReference type="GO" id="GO:0008094">
    <property type="term" value="F:ATP-dependent activity, acting on DNA"/>
    <property type="evidence" value="ECO:0007669"/>
    <property type="project" value="InterPro"/>
</dbReference>
<dbReference type="InterPro" id="IPR011249">
    <property type="entry name" value="Metalloenz_LuxS/M16"/>
</dbReference>
<dbReference type="InterPro" id="IPR001431">
    <property type="entry name" value="Pept_M16_Zn_BS"/>
</dbReference>
<keyword evidence="14" id="KW-1185">Reference proteome</keyword>
<dbReference type="InterPro" id="IPR011765">
    <property type="entry name" value="Pept_M16_N"/>
</dbReference>
<evidence type="ECO:0000256" key="8">
    <source>
        <dbReference type="ARBA" id="ARBA00022840"/>
    </source>
</evidence>
<keyword evidence="8" id="KW-0067">ATP-binding</keyword>
<gene>
    <name evidence="13" type="ORF">GRI75_09690</name>
</gene>
<keyword evidence="5" id="KW-0547">Nucleotide-binding</keyword>
<keyword evidence="3" id="KW-0645">Protease</keyword>
<comment type="similarity">
    <text evidence="2 10">Belongs to the peptidase M16 family.</text>
</comment>
<dbReference type="GO" id="GO:0006508">
    <property type="term" value="P:proteolysis"/>
    <property type="evidence" value="ECO:0007669"/>
    <property type="project" value="UniProtKB-KW"/>
</dbReference>
<evidence type="ECO:0000313" key="13">
    <source>
        <dbReference type="EMBL" id="MXP41911.1"/>
    </source>
</evidence>
<dbReference type="PROSITE" id="PS00143">
    <property type="entry name" value="INSULINASE"/>
    <property type="match status" value="1"/>
</dbReference>
<evidence type="ECO:0000256" key="2">
    <source>
        <dbReference type="ARBA" id="ARBA00007261"/>
    </source>
</evidence>
<dbReference type="PANTHER" id="PTHR43690:SF17">
    <property type="entry name" value="PROTEIN YHJJ"/>
    <property type="match status" value="1"/>
</dbReference>
<dbReference type="GO" id="GO:0003677">
    <property type="term" value="F:DNA binding"/>
    <property type="evidence" value="ECO:0007669"/>
    <property type="project" value="InterPro"/>
</dbReference>
<dbReference type="GO" id="GO:0006259">
    <property type="term" value="P:DNA metabolic process"/>
    <property type="evidence" value="ECO:0007669"/>
    <property type="project" value="InterPro"/>
</dbReference>
<dbReference type="SUPFAM" id="SSF63411">
    <property type="entry name" value="LuxS/MPP-like metallohydrolase"/>
    <property type="match status" value="3"/>
</dbReference>
<dbReference type="GO" id="GO:0046872">
    <property type="term" value="F:metal ion binding"/>
    <property type="evidence" value="ECO:0007669"/>
    <property type="project" value="UniProtKB-KW"/>
</dbReference>
<dbReference type="InterPro" id="IPR007863">
    <property type="entry name" value="Peptidase_M16_C"/>
</dbReference>
<feature type="signal peptide" evidence="11">
    <location>
        <begin position="1"/>
        <end position="30"/>
    </location>
</feature>
<dbReference type="Pfam" id="PF00675">
    <property type="entry name" value="Peptidase_M16"/>
    <property type="match status" value="1"/>
</dbReference>
<keyword evidence="9" id="KW-0482">Metalloprotease</keyword>
<evidence type="ECO:0000256" key="9">
    <source>
        <dbReference type="ARBA" id="ARBA00023049"/>
    </source>
</evidence>
<accession>A0A6I4UT22</accession>
<dbReference type="InterPro" id="IPR050626">
    <property type="entry name" value="Peptidase_M16"/>
</dbReference>
<evidence type="ECO:0000256" key="7">
    <source>
        <dbReference type="ARBA" id="ARBA00022833"/>
    </source>
</evidence>
<dbReference type="PANTHER" id="PTHR43690">
    <property type="entry name" value="NARDILYSIN"/>
    <property type="match status" value="1"/>
</dbReference>
<evidence type="ECO:0000256" key="5">
    <source>
        <dbReference type="ARBA" id="ARBA00022741"/>
    </source>
</evidence>
<dbReference type="GO" id="GO:0005524">
    <property type="term" value="F:ATP binding"/>
    <property type="evidence" value="ECO:0007669"/>
    <property type="project" value="UniProtKB-KW"/>
</dbReference>
<protein>
    <submittedName>
        <fullName evidence="13">Insulinase family protein</fullName>
    </submittedName>
</protein>
<dbReference type="AlphaFoldDB" id="A0A6I4UT22"/>
<dbReference type="PROSITE" id="PS50163">
    <property type="entry name" value="RECA_3"/>
    <property type="match status" value="1"/>
</dbReference>
<dbReference type="Gene3D" id="3.30.830.10">
    <property type="entry name" value="Metalloenzyme, LuxS/M16 peptidase-like"/>
    <property type="match status" value="4"/>
</dbReference>
<feature type="domain" description="RecA family profile 2" evidence="12">
    <location>
        <begin position="523"/>
        <end position="598"/>
    </location>
</feature>
<keyword evidence="11" id="KW-0732">Signal</keyword>
<organism evidence="13 14">
    <name type="scientific">Croceibacterium soli</name>
    <dbReference type="NCBI Taxonomy" id="1739690"/>
    <lineage>
        <taxon>Bacteria</taxon>
        <taxon>Pseudomonadati</taxon>
        <taxon>Pseudomonadota</taxon>
        <taxon>Alphaproteobacteria</taxon>
        <taxon>Sphingomonadales</taxon>
        <taxon>Erythrobacteraceae</taxon>
        <taxon>Croceibacterium</taxon>
    </lineage>
</organism>
<dbReference type="GO" id="GO:0004222">
    <property type="term" value="F:metalloendopeptidase activity"/>
    <property type="evidence" value="ECO:0007669"/>
    <property type="project" value="InterPro"/>
</dbReference>
<keyword evidence="4" id="KW-0479">Metal-binding</keyword>
<evidence type="ECO:0000256" key="10">
    <source>
        <dbReference type="RuleBase" id="RU004447"/>
    </source>
</evidence>
<evidence type="ECO:0000256" key="3">
    <source>
        <dbReference type="ARBA" id="ARBA00022670"/>
    </source>
</evidence>
<evidence type="ECO:0000256" key="11">
    <source>
        <dbReference type="SAM" id="SignalP"/>
    </source>
</evidence>
<name>A0A6I4UT22_9SPHN</name>
<comment type="caution">
    <text evidence="13">The sequence shown here is derived from an EMBL/GenBank/DDBJ whole genome shotgun (WGS) entry which is preliminary data.</text>
</comment>
<evidence type="ECO:0000259" key="12">
    <source>
        <dbReference type="PROSITE" id="PS50163"/>
    </source>
</evidence>
<dbReference type="Proteomes" id="UP000469159">
    <property type="component" value="Unassembled WGS sequence"/>
</dbReference>
<evidence type="ECO:0000256" key="4">
    <source>
        <dbReference type="ARBA" id="ARBA00022723"/>
    </source>
</evidence>
<feature type="chain" id="PRO_5026306955" evidence="11">
    <location>
        <begin position="31"/>
        <end position="960"/>
    </location>
</feature>
<evidence type="ECO:0000256" key="6">
    <source>
        <dbReference type="ARBA" id="ARBA00022801"/>
    </source>
</evidence>
<keyword evidence="7" id="KW-0862">Zinc</keyword>
<dbReference type="InterPro" id="IPR020587">
    <property type="entry name" value="RecA_monomer-monomer_interface"/>
</dbReference>
<sequence length="960" mass="105089">MTSVVIRSLLPRALLALVLAVLCSAFSALSAQSPMVDWATEGSDLQPDPAFVLGQLPNGLRYIVRSNDTPQDQAEIRLLIRAGSLDETQDERGFAHFIEHMGFNGSENLPEGEMVALLERGGIAFGRDANATTSHEDTLFRLRLPTARPELIDDALMVLREAAGSLTFDGEAIEREKKIILSERRVRDTYRQRNSIDNLAFLYPGARFTERLPIGSAETVAGAGPEDLRAFWSRTYRPDNAALIVVGSIDPAEVEQQIAARFGDWASPAPATEQPSPGPIDPALAGQTDVYLDPSLPERVTIARHGAWLGEQDTAANRRTQLERTVGYRIVNRRFLRLARSKRPPFREASLSTRDVFEAARTTRLTVESSSGKWRQALLAAAGEYRRALSSGFTQAEVDEQLAIIRNALQRAAAASETRTHADLTAAALALLQDRRVPTAPESDLARFEAFAAEVTPETVMKALAAELVPLDDPLIRFQGATAPGGGAEALRAAWEEAMAGPLEPSRPAQDASFAYTEFGPPGAVVGDTVEPLLGIRTVRFANGVRLNMKRTDLERGQVRVEMNLDGGKMLDTKDDPLRTAMVPVLHYGGLGAHDYDELQTLLAGRNVGYRWAADEETFRISAVTTPGDLLLQFQLLAASLTDPGFRRQAAAQFRRDTSIFFARREATPANVVRNRAGEVLSDGDPRFSIPPEEAFRAKTLEQLRRAIGDRLEHGAIEIGLVGNFDEDRAIGAVAATLGALPPREAEFRPYAENRGRPFTSDRSARVLHHKGAADQALLRFTWRTTDDRDHPEHLRLELLERVVRIVLMETLREELGQTYTPGVNASQSQVHDGYGTFTIAAQVDAARIGDARTAMLGAVRRLLEQPVPSDILLRARTPLLEELDNALSTNAGWMNLVDRAQSRPEQIARFLSAPNTVEAITAAELQATAARYLDPGLAVEFVVVPEGAAPADKESHPET</sequence>
<keyword evidence="6" id="KW-0378">Hydrolase</keyword>
<reference evidence="13 14" key="1">
    <citation type="submission" date="2019-12" db="EMBL/GenBank/DDBJ databases">
        <title>Genomic-based taxomic classification of the family Erythrobacteraceae.</title>
        <authorList>
            <person name="Xu L."/>
        </authorList>
    </citation>
    <scope>NUCLEOTIDE SEQUENCE [LARGE SCALE GENOMIC DNA]</scope>
    <source>
        <strain evidence="13 14">MCCC 1K02066</strain>
    </source>
</reference>
<dbReference type="EMBL" id="WTYK01000005">
    <property type="protein sequence ID" value="MXP41911.1"/>
    <property type="molecule type" value="Genomic_DNA"/>
</dbReference>
<proteinExistence type="inferred from homology"/>
<evidence type="ECO:0000256" key="1">
    <source>
        <dbReference type="ARBA" id="ARBA00001947"/>
    </source>
</evidence>
<dbReference type="OrthoDB" id="9811314at2"/>
<comment type="cofactor">
    <cofactor evidence="1">
        <name>Zn(2+)</name>
        <dbReference type="ChEBI" id="CHEBI:29105"/>
    </cofactor>
</comment>
<dbReference type="Pfam" id="PF05193">
    <property type="entry name" value="Peptidase_M16_C"/>
    <property type="match status" value="2"/>
</dbReference>
<evidence type="ECO:0000313" key="14">
    <source>
        <dbReference type="Proteomes" id="UP000469159"/>
    </source>
</evidence>